<accession>A0A8J4YHE0</accession>
<gene>
    <name evidence="2" type="primary">KIF19_0</name>
    <name evidence="2" type="ORF">GWK47_046679</name>
</gene>
<dbReference type="OrthoDB" id="6371397at2759"/>
<dbReference type="Proteomes" id="UP000770661">
    <property type="component" value="Unassembled WGS sequence"/>
</dbReference>
<name>A0A8J4YHE0_CHIOP</name>
<evidence type="ECO:0000313" key="2">
    <source>
        <dbReference type="EMBL" id="KAG0721340.1"/>
    </source>
</evidence>
<feature type="region of interest" description="Disordered" evidence="1">
    <location>
        <begin position="1"/>
        <end position="21"/>
    </location>
</feature>
<protein>
    <submittedName>
        <fullName evidence="2">Kinesin-like protein KIF19</fullName>
    </submittedName>
</protein>
<dbReference type="AlphaFoldDB" id="A0A8J4YHE0"/>
<keyword evidence="3" id="KW-1185">Reference proteome</keyword>
<evidence type="ECO:0000313" key="3">
    <source>
        <dbReference type="Proteomes" id="UP000770661"/>
    </source>
</evidence>
<comment type="caution">
    <text evidence="2">The sequence shown here is derived from an EMBL/GenBank/DDBJ whole genome shotgun (WGS) entry which is preliminary data.</text>
</comment>
<organism evidence="2 3">
    <name type="scientific">Chionoecetes opilio</name>
    <name type="common">Atlantic snow crab</name>
    <name type="synonym">Cancer opilio</name>
    <dbReference type="NCBI Taxonomy" id="41210"/>
    <lineage>
        <taxon>Eukaryota</taxon>
        <taxon>Metazoa</taxon>
        <taxon>Ecdysozoa</taxon>
        <taxon>Arthropoda</taxon>
        <taxon>Crustacea</taxon>
        <taxon>Multicrustacea</taxon>
        <taxon>Malacostraca</taxon>
        <taxon>Eumalacostraca</taxon>
        <taxon>Eucarida</taxon>
        <taxon>Decapoda</taxon>
        <taxon>Pleocyemata</taxon>
        <taxon>Brachyura</taxon>
        <taxon>Eubrachyura</taxon>
        <taxon>Majoidea</taxon>
        <taxon>Majidae</taxon>
        <taxon>Chionoecetes</taxon>
    </lineage>
</organism>
<reference evidence="2" key="1">
    <citation type="submission" date="2020-07" db="EMBL/GenBank/DDBJ databases">
        <title>The High-quality genome of the commercially important snow crab, Chionoecetes opilio.</title>
        <authorList>
            <person name="Jeong J.-H."/>
            <person name="Ryu S."/>
        </authorList>
    </citation>
    <scope>NUCLEOTIDE SEQUENCE</scope>
    <source>
        <strain evidence="2">MADBK_172401_WGS</strain>
        <tissue evidence="2">Digestive gland</tissue>
    </source>
</reference>
<dbReference type="EMBL" id="JACEEZ010011324">
    <property type="protein sequence ID" value="KAG0721340.1"/>
    <property type="molecule type" value="Genomic_DNA"/>
</dbReference>
<proteinExistence type="predicted"/>
<feature type="compositionally biased region" description="Acidic residues" evidence="1">
    <location>
        <begin position="9"/>
        <end position="18"/>
    </location>
</feature>
<sequence>MDTDREKDEDSEDDEPEEVTQAWEDLMYLQKEKQRYSEMRETVEQEMAEVKKCSQSIEETLPNTITNDEQKEIISLLCKVRFSHETLMCQQLPLDYISSPQCKFCSAKLPHLMLRLMIGCLTYVSSKAELLLLAASEASCFLP</sequence>
<evidence type="ECO:0000256" key="1">
    <source>
        <dbReference type="SAM" id="MobiDB-lite"/>
    </source>
</evidence>